<dbReference type="AlphaFoldDB" id="A0A3R8Q4D0"/>
<keyword evidence="3" id="KW-1185">Reference proteome</keyword>
<protein>
    <submittedName>
        <fullName evidence="2">Alpha/beta fold hydrolase</fullName>
    </submittedName>
</protein>
<feature type="domain" description="AB hydrolase-1" evidence="1">
    <location>
        <begin position="33"/>
        <end position="273"/>
    </location>
</feature>
<organism evidence="2 3">
    <name type="scientific">Saccharopolyspora rhizosphaerae</name>
    <dbReference type="NCBI Taxonomy" id="2492662"/>
    <lineage>
        <taxon>Bacteria</taxon>
        <taxon>Bacillati</taxon>
        <taxon>Actinomycetota</taxon>
        <taxon>Actinomycetes</taxon>
        <taxon>Pseudonocardiales</taxon>
        <taxon>Pseudonocardiaceae</taxon>
        <taxon>Saccharopolyspora</taxon>
    </lineage>
</organism>
<dbReference type="SUPFAM" id="SSF53474">
    <property type="entry name" value="alpha/beta-Hydrolases"/>
    <property type="match status" value="1"/>
</dbReference>
<dbReference type="Proteomes" id="UP000274515">
    <property type="component" value="Unassembled WGS sequence"/>
</dbReference>
<gene>
    <name evidence="2" type="ORF">EIL87_12565</name>
</gene>
<evidence type="ECO:0000313" key="2">
    <source>
        <dbReference type="EMBL" id="RRO16652.1"/>
    </source>
</evidence>
<dbReference type="Gene3D" id="3.40.50.1820">
    <property type="entry name" value="alpha/beta hydrolase"/>
    <property type="match status" value="1"/>
</dbReference>
<evidence type="ECO:0000259" key="1">
    <source>
        <dbReference type="Pfam" id="PF00561"/>
    </source>
</evidence>
<dbReference type="InterPro" id="IPR000073">
    <property type="entry name" value="AB_hydrolase_1"/>
</dbReference>
<dbReference type="OrthoDB" id="4220752at2"/>
<comment type="caution">
    <text evidence="2">The sequence shown here is derived from an EMBL/GenBank/DDBJ whole genome shotgun (WGS) entry which is preliminary data.</text>
</comment>
<reference evidence="2 3" key="1">
    <citation type="submission" date="2018-11" db="EMBL/GenBank/DDBJ databases">
        <title>Saccharopolyspora rhizosphaerae sp. nov., an actinomycete isolated from rhizosphere soil in Thailand.</title>
        <authorList>
            <person name="Intra B."/>
            <person name="Euanorasetr J."/>
            <person name="Take A."/>
            <person name="Inahashi Y."/>
            <person name="Mori M."/>
            <person name="Panbangred W."/>
            <person name="Matsumoto A."/>
        </authorList>
    </citation>
    <scope>NUCLEOTIDE SEQUENCE [LARGE SCALE GENOMIC DNA]</scope>
    <source>
        <strain evidence="2 3">H219</strain>
    </source>
</reference>
<dbReference type="Pfam" id="PF00561">
    <property type="entry name" value="Abhydrolase_1"/>
    <property type="match status" value="1"/>
</dbReference>
<sequence length="307" mass="33625">MSHNEVAGSRSRVVTSADGVRIATHEHGDPSQPTLIAVHGYPDDHTVWDDVVAELADLHHLVTYDVRGAGRSDAPASRAAYRLDRLEADLCAVVDAVAPTGRVHLLAHDWGSIQTWHAVTGDALRGRIASFTSISGPCLDHVGHWFRSRLGRPSARGLRELLSQAVRSGYIAFFQVPGLAELAWRANLVPRALRVLERGGVGSPSVSDGIQGLELYRANVARRLRRPSERRAEIPVQVVAPTGDRYVSAPLQTGIGRWVPDLRVQHVPGGHWLPRTRPDLVARCAAELVDRAEHTTENRRNAHADPR</sequence>
<dbReference type="RefSeq" id="WP_125090509.1">
    <property type="nucleotide sequence ID" value="NZ_RSAA01000011.1"/>
</dbReference>
<dbReference type="GO" id="GO:0016787">
    <property type="term" value="F:hydrolase activity"/>
    <property type="evidence" value="ECO:0007669"/>
    <property type="project" value="UniProtKB-KW"/>
</dbReference>
<name>A0A3R8Q4D0_9PSEU</name>
<keyword evidence="2" id="KW-0378">Hydrolase</keyword>
<accession>A0A3R8Q4D0</accession>
<dbReference type="InterPro" id="IPR029058">
    <property type="entry name" value="AB_hydrolase_fold"/>
</dbReference>
<dbReference type="PANTHER" id="PTHR43329">
    <property type="entry name" value="EPOXIDE HYDROLASE"/>
    <property type="match status" value="1"/>
</dbReference>
<proteinExistence type="predicted"/>
<evidence type="ECO:0000313" key="3">
    <source>
        <dbReference type="Proteomes" id="UP000274515"/>
    </source>
</evidence>
<dbReference type="EMBL" id="RSAA01000011">
    <property type="protein sequence ID" value="RRO16652.1"/>
    <property type="molecule type" value="Genomic_DNA"/>
</dbReference>